<keyword evidence="3" id="KW-1185">Reference proteome</keyword>
<dbReference type="STRING" id="1792290.MSP8886_00408"/>
<sequence length="91" mass="10031">MVTAIILLSVDKKHINQVAEELAAIDGLTEVYSVSGSYDIAAIARVQYNDQLSELVTQHLAQIDFILKTETMLAFQAYSKHDLEGMFSVGV</sequence>
<evidence type="ECO:0000313" key="2">
    <source>
        <dbReference type="EMBL" id="SBS25860.1"/>
    </source>
</evidence>
<dbReference type="Proteomes" id="UP000092544">
    <property type="component" value="Unassembled WGS sequence"/>
</dbReference>
<dbReference type="Pfam" id="PF01037">
    <property type="entry name" value="AsnC_trans_reg"/>
    <property type="match status" value="1"/>
</dbReference>
<dbReference type="AlphaFoldDB" id="A0A1A8T2C9"/>
<feature type="domain" description="Transcription regulator AsnC/Lrp ligand binding" evidence="1">
    <location>
        <begin position="6"/>
        <end position="76"/>
    </location>
</feature>
<dbReference type="RefSeq" id="WP_067012173.1">
    <property type="nucleotide sequence ID" value="NZ_FLOB01000001.1"/>
</dbReference>
<evidence type="ECO:0000259" key="1">
    <source>
        <dbReference type="Pfam" id="PF01037"/>
    </source>
</evidence>
<name>A0A1A8T2C9_9GAMM</name>
<dbReference type="InterPro" id="IPR019887">
    <property type="entry name" value="Tscrpt_reg_AsnC/Lrp_C"/>
</dbReference>
<dbReference type="OrthoDB" id="9799041at2"/>
<dbReference type="Gene3D" id="3.30.70.920">
    <property type="match status" value="1"/>
</dbReference>
<protein>
    <submittedName>
        <fullName evidence="2">AsnC family protein</fullName>
    </submittedName>
</protein>
<proteinExistence type="predicted"/>
<gene>
    <name evidence="2" type="ORF">MSP8886_00408</name>
</gene>
<dbReference type="SUPFAM" id="SSF54909">
    <property type="entry name" value="Dimeric alpha+beta barrel"/>
    <property type="match status" value="1"/>
</dbReference>
<reference evidence="2 3" key="1">
    <citation type="submission" date="2016-06" db="EMBL/GenBank/DDBJ databases">
        <authorList>
            <person name="Kjaerup R.B."/>
            <person name="Dalgaard T.S."/>
            <person name="Juul-Madsen H.R."/>
        </authorList>
    </citation>
    <scope>NUCLEOTIDE SEQUENCE [LARGE SCALE GENOMIC DNA]</scope>
    <source>
        <strain evidence="2 3">CECT 8886</strain>
    </source>
</reference>
<dbReference type="InterPro" id="IPR011008">
    <property type="entry name" value="Dimeric_a/b-barrel"/>
</dbReference>
<accession>A0A1A8T2C9</accession>
<evidence type="ECO:0000313" key="3">
    <source>
        <dbReference type="Proteomes" id="UP000092544"/>
    </source>
</evidence>
<organism evidence="2 3">
    <name type="scientific">Marinomonas spartinae</name>
    <dbReference type="NCBI Taxonomy" id="1792290"/>
    <lineage>
        <taxon>Bacteria</taxon>
        <taxon>Pseudomonadati</taxon>
        <taxon>Pseudomonadota</taxon>
        <taxon>Gammaproteobacteria</taxon>
        <taxon>Oceanospirillales</taxon>
        <taxon>Oceanospirillaceae</taxon>
        <taxon>Marinomonas</taxon>
    </lineage>
</organism>
<dbReference type="EMBL" id="FLOB01000001">
    <property type="protein sequence ID" value="SBS25860.1"/>
    <property type="molecule type" value="Genomic_DNA"/>
</dbReference>